<evidence type="ECO:0000256" key="5">
    <source>
        <dbReference type="SAM" id="Phobius"/>
    </source>
</evidence>
<dbReference type="EMBL" id="CAJVOS010000017">
    <property type="protein sequence ID" value="CAG8058175.1"/>
    <property type="molecule type" value="Genomic_DNA"/>
</dbReference>
<evidence type="ECO:0000313" key="7">
    <source>
        <dbReference type="Proteomes" id="UP001153618"/>
    </source>
</evidence>
<organism evidence="6 7">
    <name type="scientific">Penicillium olsonii</name>
    <dbReference type="NCBI Taxonomy" id="99116"/>
    <lineage>
        <taxon>Eukaryota</taxon>
        <taxon>Fungi</taxon>
        <taxon>Dikarya</taxon>
        <taxon>Ascomycota</taxon>
        <taxon>Pezizomycotina</taxon>
        <taxon>Eurotiomycetes</taxon>
        <taxon>Eurotiomycetidae</taxon>
        <taxon>Eurotiales</taxon>
        <taxon>Aspergillaceae</taxon>
        <taxon>Penicillium</taxon>
    </lineage>
</organism>
<name>A0A9W4MP73_PENOL</name>
<evidence type="ECO:0000256" key="3">
    <source>
        <dbReference type="ARBA" id="ARBA00022989"/>
    </source>
</evidence>
<keyword evidence="2 5" id="KW-0812">Transmembrane</keyword>
<dbReference type="OrthoDB" id="5207033at2759"/>
<evidence type="ECO:0000313" key="6">
    <source>
        <dbReference type="EMBL" id="CAG8058175.1"/>
    </source>
</evidence>
<comment type="caution">
    <text evidence="6">The sequence shown here is derived from an EMBL/GenBank/DDBJ whole genome shotgun (WGS) entry which is preliminary data.</text>
</comment>
<keyword evidence="7" id="KW-1185">Reference proteome</keyword>
<keyword evidence="4 5" id="KW-0472">Membrane</keyword>
<protein>
    <submittedName>
        <fullName evidence="6">Uncharacterized protein</fullName>
    </submittedName>
</protein>
<dbReference type="Proteomes" id="UP001153618">
    <property type="component" value="Unassembled WGS sequence"/>
</dbReference>
<gene>
    <name evidence="6" type="ORF">POLS_LOCUS3462</name>
</gene>
<feature type="transmembrane region" description="Helical" evidence="5">
    <location>
        <begin position="268"/>
        <end position="290"/>
    </location>
</feature>
<reference evidence="6" key="1">
    <citation type="submission" date="2021-07" db="EMBL/GenBank/DDBJ databases">
        <authorList>
            <person name="Branca A.L. A."/>
        </authorList>
    </citation>
    <scope>NUCLEOTIDE SEQUENCE</scope>
</reference>
<comment type="subcellular location">
    <subcellularLocation>
        <location evidence="1">Membrane</location>
        <topology evidence="1">Multi-pass membrane protein</topology>
    </subcellularLocation>
</comment>
<dbReference type="GO" id="GO:0016020">
    <property type="term" value="C:membrane"/>
    <property type="evidence" value="ECO:0007669"/>
    <property type="project" value="UniProtKB-SubCell"/>
</dbReference>
<accession>A0A9W4MP73</accession>
<dbReference type="SUPFAM" id="SSF144083">
    <property type="entry name" value="Magnesium transport protein CorA, transmembrane region"/>
    <property type="match status" value="1"/>
</dbReference>
<keyword evidence="3 5" id="KW-1133">Transmembrane helix</keyword>
<evidence type="ECO:0000256" key="4">
    <source>
        <dbReference type="ARBA" id="ARBA00023136"/>
    </source>
</evidence>
<evidence type="ECO:0000256" key="1">
    <source>
        <dbReference type="ARBA" id="ARBA00004141"/>
    </source>
</evidence>
<proteinExistence type="predicted"/>
<dbReference type="Gene3D" id="1.20.58.340">
    <property type="entry name" value="Magnesium transport protein CorA, transmembrane region"/>
    <property type="match status" value="1"/>
</dbReference>
<feature type="transmembrane region" description="Helical" evidence="5">
    <location>
        <begin position="305"/>
        <end position="325"/>
    </location>
</feature>
<dbReference type="AlphaFoldDB" id="A0A9W4MP73"/>
<evidence type="ECO:0000256" key="2">
    <source>
        <dbReference type="ARBA" id="ARBA00022692"/>
    </source>
</evidence>
<sequence>MQESWWSDHYKKSNGYFGCETTRDAGKVTGVSMYMCAPLAEETLIGTDTWSYFEVKQVPENIDDYRWDKLNVFTRWIASTNQTFVVVFDLESAIRGPVTNSLLKLNSSHLGNPYWPYPVILDTVSNLQESAVWRIRDQVRAIEKNKPGPGTVPRPDYRKLHDIGRHAIHVCETLDVAVQTIESVQMHYLRFLDSKLDDGDSAVDQDIRAGLEFHQSFIANLRHRSTSNEKRLQNEIQLAFNTVAQHNAGTSVEIGRAAQIDSSAMKTIAFVTLIFLPPTFISSVFSMSFFQCGENDGWGMSNKFWLYWVFAIPITIATVVVWQYWHKLFPNKDYKSHVTRQDGSLSRAETVMPKLTV</sequence>
<dbReference type="InterPro" id="IPR045863">
    <property type="entry name" value="CorA_TM1_TM2"/>
</dbReference>